<feature type="domain" description="RRM" evidence="6">
    <location>
        <begin position="10"/>
        <end position="83"/>
    </location>
</feature>
<dbReference type="CDD" id="cd00590">
    <property type="entry name" value="RRM_SF"/>
    <property type="match status" value="1"/>
</dbReference>
<dbReference type="STRING" id="31234.E3LX96"/>
<dbReference type="CTD" id="9801769"/>
<evidence type="ECO:0000259" key="6">
    <source>
        <dbReference type="PROSITE" id="PS50102"/>
    </source>
</evidence>
<feature type="compositionally biased region" description="Basic residues" evidence="5">
    <location>
        <begin position="142"/>
        <end position="160"/>
    </location>
</feature>
<dbReference type="GO" id="GO:1990749">
    <property type="term" value="F:polynucleotide adenylyltransferase activator activity"/>
    <property type="evidence" value="ECO:0007669"/>
    <property type="project" value="EnsemblMetazoa"/>
</dbReference>
<dbReference type="KEGG" id="crq:GCK72_001341"/>
<gene>
    <name evidence="7" type="primary">Cre-rnp-8</name>
    <name evidence="7" type="ORF">CRE_03814</name>
</gene>
<feature type="compositionally biased region" description="Polar residues" evidence="5">
    <location>
        <begin position="270"/>
        <end position="285"/>
    </location>
</feature>
<feature type="compositionally biased region" description="Basic and acidic residues" evidence="5">
    <location>
        <begin position="643"/>
        <end position="660"/>
    </location>
</feature>
<evidence type="ECO:0000313" key="7">
    <source>
        <dbReference type="EMBL" id="EFO84844.1"/>
    </source>
</evidence>
<dbReference type="AlphaFoldDB" id="E3LX96"/>
<feature type="compositionally biased region" description="Polar residues" evidence="5">
    <location>
        <begin position="161"/>
        <end position="172"/>
    </location>
</feature>
<feature type="region of interest" description="Disordered" evidence="5">
    <location>
        <begin position="522"/>
        <end position="585"/>
    </location>
</feature>
<dbReference type="GO" id="GO:0032991">
    <property type="term" value="C:protein-containing complex"/>
    <property type="evidence" value="ECO:0007669"/>
    <property type="project" value="EnsemblMetazoa"/>
</dbReference>
<dbReference type="FunCoup" id="E3LX96">
    <property type="interactions" value="1554"/>
</dbReference>
<feature type="compositionally biased region" description="Low complexity" evidence="5">
    <location>
        <begin position="310"/>
        <end position="325"/>
    </location>
</feature>
<dbReference type="RefSeq" id="XP_003111344.2">
    <property type="nucleotide sequence ID" value="XM_003111296.2"/>
</dbReference>
<dbReference type="GeneID" id="9801769"/>
<evidence type="ECO:0000313" key="8">
    <source>
        <dbReference type="Proteomes" id="UP000008281"/>
    </source>
</evidence>
<sequence length="684" mass="75595">MNGQAERCDRTAYVSGLQPTVSDIELFEVFNRTAHVEKVIVRNGTVRHALVVFKTVNGLYQVLVNFQGTTLHGRQLHIRPLRESSHANSETITTMFEKAKNQGGRPENQKSHQRPSSAQEMTTQTQDPPPQYSTSSSSYTSHRNHHNQNAHHQNPQHHSYHNPSSQQYSQNQRGYRNSSGSNGSSGLYGRRRNGGYNRSAGFQNESYSGNGVGVTMFDNHPVQQYTGFQQNQDIQFDDYAEGAKRFDNLANLIRASTPTDPFANYHKNSDASSCAISPTPQQRSRALSARDFKQPPPTWKMELRIKNEMAEAQAAADRASEAHQQFPQPLSMSPQEFLAQIAQQATIPAAEKQGTDYQGMRKKRPNLSVINPSLFYEQYPRTSSPVAFVPNTTSNSDKNPSPHDPAVLAYSRLRAPQSAFEGLSPIDTNNCSFITKHLGPTAEIPSNKSRDLTNEELSDMIVSTGNLRINPTITDSFVEPTHPEEPAPWSPLKRLRAESGSLSAAPIASPQFSPIKSKSVDELCDNDTEDDDVFGGSENKETSGDKERQQTVAPVVEQKISDFEDINNSRLPSNSHSAAPSSDQKSFVFPPEYPMCRHSSVPSIAHLVGDLSDFCPLSPHLTAGEKMLIGGGDDSVYPENTEDVDKTSEEKTSSDEKSSEDVEIMTTPEINTEALKVSNVAVEI</sequence>
<dbReference type="eggNOG" id="ENOG502TH9R">
    <property type="taxonomic scope" value="Eukaryota"/>
</dbReference>
<dbReference type="GO" id="GO:0000381">
    <property type="term" value="P:regulation of alternative mRNA splicing, via spliceosome"/>
    <property type="evidence" value="ECO:0007669"/>
    <property type="project" value="TreeGrafter"/>
</dbReference>
<dbReference type="HOGENOM" id="CLU_419924_0_0_1"/>
<dbReference type="PANTHER" id="PTHR13798">
    <property type="entry name" value="RNA BINDING MOTIF RBM PROTEIN -RELATED"/>
    <property type="match status" value="1"/>
</dbReference>
<feature type="compositionally biased region" description="Basic and acidic residues" evidence="5">
    <location>
        <begin position="538"/>
        <end position="549"/>
    </location>
</feature>
<dbReference type="OMA" id="ETITTMF"/>
<dbReference type="GO" id="GO:0034046">
    <property type="term" value="F:poly(G) binding"/>
    <property type="evidence" value="ECO:0007669"/>
    <property type="project" value="EnsemblMetazoa"/>
</dbReference>
<keyword evidence="2 4" id="KW-0694">RNA-binding</keyword>
<feature type="region of interest" description="Disordered" evidence="5">
    <location>
        <begin position="629"/>
        <end position="663"/>
    </location>
</feature>
<evidence type="ECO:0000256" key="2">
    <source>
        <dbReference type="ARBA" id="ARBA00022884"/>
    </source>
</evidence>
<accession>E3LX96</accession>
<feature type="region of interest" description="Disordered" evidence="5">
    <location>
        <begin position="310"/>
        <end position="330"/>
    </location>
</feature>
<dbReference type="Proteomes" id="UP000008281">
    <property type="component" value="Unassembled WGS sequence"/>
</dbReference>
<organism evidence="8">
    <name type="scientific">Caenorhabditis remanei</name>
    <name type="common">Caenorhabditis vulgaris</name>
    <dbReference type="NCBI Taxonomy" id="31234"/>
    <lineage>
        <taxon>Eukaryota</taxon>
        <taxon>Metazoa</taxon>
        <taxon>Ecdysozoa</taxon>
        <taxon>Nematoda</taxon>
        <taxon>Chromadorea</taxon>
        <taxon>Rhabditida</taxon>
        <taxon>Rhabditina</taxon>
        <taxon>Rhabditomorpha</taxon>
        <taxon>Rhabditoidea</taxon>
        <taxon>Rhabditidae</taxon>
        <taxon>Peloderinae</taxon>
        <taxon>Caenorhabditis</taxon>
    </lineage>
</organism>
<reference evidence="7" key="1">
    <citation type="submission" date="2007-07" db="EMBL/GenBank/DDBJ databases">
        <title>PCAP assembly of the Caenorhabditis remanei genome.</title>
        <authorList>
            <consortium name="The Caenorhabditis remanei Sequencing Consortium"/>
            <person name="Wilson R.K."/>
        </authorList>
    </citation>
    <scope>NUCLEOTIDE SEQUENCE [LARGE SCALE GENOMIC DNA]</scope>
    <source>
        <strain evidence="7">PB4641</strain>
    </source>
</reference>
<dbReference type="GO" id="GO:0005654">
    <property type="term" value="C:nucleoplasm"/>
    <property type="evidence" value="ECO:0007669"/>
    <property type="project" value="UniProtKB-SubCell"/>
</dbReference>
<feature type="compositionally biased region" description="Acidic residues" evidence="5">
    <location>
        <begin position="522"/>
        <end position="533"/>
    </location>
</feature>
<dbReference type="SMART" id="SM00360">
    <property type="entry name" value="RRM"/>
    <property type="match status" value="1"/>
</dbReference>
<name>E3LX96_CAERE</name>
<dbReference type="SUPFAM" id="SSF54928">
    <property type="entry name" value="RNA-binding domain, RBD"/>
    <property type="match status" value="1"/>
</dbReference>
<dbReference type="InParanoid" id="E3LX96"/>
<dbReference type="OrthoDB" id="407442at2759"/>
<keyword evidence="8" id="KW-1185">Reference proteome</keyword>
<evidence type="ECO:0000256" key="4">
    <source>
        <dbReference type="PROSITE-ProRule" id="PRU00176"/>
    </source>
</evidence>
<dbReference type="GO" id="GO:0019899">
    <property type="term" value="F:enzyme binding"/>
    <property type="evidence" value="ECO:0007669"/>
    <property type="project" value="EnsemblMetazoa"/>
</dbReference>
<feature type="compositionally biased region" description="Low complexity" evidence="5">
    <location>
        <begin position="122"/>
        <end position="141"/>
    </location>
</feature>
<evidence type="ECO:0000256" key="1">
    <source>
        <dbReference type="ARBA" id="ARBA00004642"/>
    </source>
</evidence>
<feature type="region of interest" description="Disordered" evidence="5">
    <location>
        <begin position="269"/>
        <end position="296"/>
    </location>
</feature>
<dbReference type="PROSITE" id="PS50102">
    <property type="entry name" value="RRM"/>
    <property type="match status" value="1"/>
</dbReference>
<comment type="subcellular location">
    <subcellularLocation>
        <location evidence="1">Nucleus</location>
        <location evidence="1">Nucleoplasm</location>
    </subcellularLocation>
</comment>
<dbReference type="InterPro" id="IPR012677">
    <property type="entry name" value="Nucleotide-bd_a/b_plait_sf"/>
</dbReference>
<feature type="compositionally biased region" description="Polar residues" evidence="5">
    <location>
        <begin position="566"/>
        <end position="585"/>
    </location>
</feature>
<dbReference type="InterPro" id="IPR035979">
    <property type="entry name" value="RBD_domain_sf"/>
</dbReference>
<dbReference type="EMBL" id="DS268418">
    <property type="protein sequence ID" value="EFO84844.1"/>
    <property type="molecule type" value="Genomic_DNA"/>
</dbReference>
<feature type="region of interest" description="Disordered" evidence="5">
    <location>
        <begin position="99"/>
        <end position="202"/>
    </location>
</feature>
<keyword evidence="3" id="KW-0539">Nucleus</keyword>
<feature type="compositionally biased region" description="Low complexity" evidence="5">
    <location>
        <begin position="173"/>
        <end position="199"/>
    </location>
</feature>
<evidence type="ECO:0000256" key="5">
    <source>
        <dbReference type="SAM" id="MobiDB-lite"/>
    </source>
</evidence>
<dbReference type="InterPro" id="IPR052285">
    <property type="entry name" value="NEXT_complex_subunit"/>
</dbReference>
<dbReference type="PANTHER" id="PTHR13798:SF3">
    <property type="entry name" value="RRM DOMAIN-CONTAINING PROTEIN"/>
    <property type="match status" value="1"/>
</dbReference>
<proteinExistence type="predicted"/>
<protein>
    <submittedName>
        <fullName evidence="7">CRE-RNP-8 protein</fullName>
    </submittedName>
</protein>
<dbReference type="InterPro" id="IPR000504">
    <property type="entry name" value="RRM_dom"/>
</dbReference>
<evidence type="ECO:0000256" key="3">
    <source>
        <dbReference type="ARBA" id="ARBA00023242"/>
    </source>
</evidence>
<dbReference type="Gene3D" id="3.30.70.330">
    <property type="match status" value="1"/>
</dbReference>